<evidence type="ECO:0000313" key="4">
    <source>
        <dbReference type="Proteomes" id="UP001500220"/>
    </source>
</evidence>
<sequence>MQDRSWAVIATDGAFNTISHIGPDDWEEIASHDESALTALLEQAQQWEAVADPHGQSFPRAKCHDDKAIAVVRFN</sequence>
<evidence type="ECO:0000313" key="2">
    <source>
        <dbReference type="EMBL" id="GGJ04430.1"/>
    </source>
</evidence>
<name>A0A917KBJ1_9PSEU</name>
<dbReference type="EMBL" id="BAAAHC010000007">
    <property type="protein sequence ID" value="GAA0516701.1"/>
    <property type="molecule type" value="Genomic_DNA"/>
</dbReference>
<keyword evidence="4" id="KW-1185">Reference proteome</keyword>
<reference evidence="1" key="4">
    <citation type="submission" date="2023-12" db="EMBL/GenBank/DDBJ databases">
        <authorList>
            <person name="Sun Q."/>
            <person name="Inoue M."/>
        </authorList>
    </citation>
    <scope>NUCLEOTIDE SEQUENCE</scope>
    <source>
        <strain evidence="1">JCM 10664</strain>
    </source>
</reference>
<dbReference type="Proteomes" id="UP000597989">
    <property type="component" value="Unassembled WGS sequence"/>
</dbReference>
<proteinExistence type="predicted"/>
<dbReference type="AlphaFoldDB" id="A0A917KBJ1"/>
<comment type="caution">
    <text evidence="2">The sequence shown here is derived from an EMBL/GenBank/DDBJ whole genome shotgun (WGS) entry which is preliminary data.</text>
</comment>
<organism evidence="2 3">
    <name type="scientific">Saccharopolyspora thermophila</name>
    <dbReference type="NCBI Taxonomy" id="89367"/>
    <lineage>
        <taxon>Bacteria</taxon>
        <taxon>Bacillati</taxon>
        <taxon>Actinomycetota</taxon>
        <taxon>Actinomycetes</taxon>
        <taxon>Pseudonocardiales</taxon>
        <taxon>Pseudonocardiaceae</taxon>
        <taxon>Saccharopolyspora</taxon>
    </lineage>
</organism>
<protein>
    <submittedName>
        <fullName evidence="2">Uncharacterized protein</fullName>
    </submittedName>
</protein>
<reference evidence="1 4" key="2">
    <citation type="journal article" date="2019" name="Int. J. Syst. Evol. Microbiol.">
        <title>The Global Catalogue of Microorganisms (GCM) 10K type strain sequencing project: providing services to taxonomists for standard genome sequencing and annotation.</title>
        <authorList>
            <consortium name="The Broad Institute Genomics Platform"/>
            <consortium name="The Broad Institute Genome Sequencing Center for Infectious Disease"/>
            <person name="Wu L."/>
            <person name="Ma J."/>
        </authorList>
    </citation>
    <scope>NUCLEOTIDE SEQUENCE [LARGE SCALE GENOMIC DNA]</scope>
    <source>
        <strain evidence="1 4">JCM 10664</strain>
    </source>
</reference>
<accession>A0A917KBJ1</accession>
<evidence type="ECO:0000313" key="1">
    <source>
        <dbReference type="EMBL" id="GAA0516701.1"/>
    </source>
</evidence>
<evidence type="ECO:0000313" key="3">
    <source>
        <dbReference type="Proteomes" id="UP000597989"/>
    </source>
</evidence>
<dbReference type="EMBL" id="BMMT01000022">
    <property type="protein sequence ID" value="GGJ04430.1"/>
    <property type="molecule type" value="Genomic_DNA"/>
</dbReference>
<reference evidence="2" key="3">
    <citation type="submission" date="2020-09" db="EMBL/GenBank/DDBJ databases">
        <authorList>
            <person name="Sun Q."/>
            <person name="Zhou Y."/>
        </authorList>
    </citation>
    <scope>NUCLEOTIDE SEQUENCE</scope>
    <source>
        <strain evidence="2">CGMCC 4.7206</strain>
    </source>
</reference>
<reference evidence="2 3" key="1">
    <citation type="journal article" date="2014" name="Int. J. Syst. Evol. Microbiol.">
        <title>Complete genome sequence of Corynebacterium casei LMG S-19264T (=DSM 44701T), isolated from a smear-ripened cheese.</title>
        <authorList>
            <consortium name="US DOE Joint Genome Institute (JGI-PGF)"/>
            <person name="Walter F."/>
            <person name="Albersmeier A."/>
            <person name="Kalinowski J."/>
            <person name="Ruckert C."/>
        </authorList>
    </citation>
    <scope>NUCLEOTIDE SEQUENCE [LARGE SCALE GENOMIC DNA]</scope>
    <source>
        <strain evidence="2 3">CGMCC 4.7206</strain>
    </source>
</reference>
<gene>
    <name evidence="1" type="ORF">GCM10009545_18520</name>
    <name evidence="2" type="ORF">GCM10011581_46700</name>
</gene>
<dbReference type="Proteomes" id="UP001500220">
    <property type="component" value="Unassembled WGS sequence"/>
</dbReference>